<comment type="caution">
    <text evidence="2">The sequence shown here is derived from an EMBL/GenBank/DDBJ whole genome shotgun (WGS) entry which is preliminary data.</text>
</comment>
<sequence>MIEKIKEIIEDITGEKVDENTDLIEEGFLDSFDIVSLVLELNDAFGIKIEVAELLPENFSNINDIEKLVKSLQ</sequence>
<dbReference type="Pfam" id="PF00550">
    <property type="entry name" value="PP-binding"/>
    <property type="match status" value="1"/>
</dbReference>
<gene>
    <name evidence="2" type="ORF">HMPREF0628_1313</name>
</gene>
<organism evidence="2 3">
    <name type="scientific">Peptoniphilus lacrimalis 315-B</name>
    <dbReference type="NCBI Taxonomy" id="596330"/>
    <lineage>
        <taxon>Bacteria</taxon>
        <taxon>Bacillati</taxon>
        <taxon>Bacillota</taxon>
        <taxon>Tissierellia</taxon>
        <taxon>Tissierellales</taxon>
        <taxon>Peptoniphilaceae</taxon>
        <taxon>Peptoniphilus</taxon>
    </lineage>
</organism>
<dbReference type="InterPro" id="IPR009081">
    <property type="entry name" value="PP-bd_ACP"/>
</dbReference>
<dbReference type="SUPFAM" id="SSF47336">
    <property type="entry name" value="ACP-like"/>
    <property type="match status" value="1"/>
</dbReference>
<evidence type="ECO:0000313" key="2">
    <source>
        <dbReference type="EMBL" id="EFA89374.1"/>
    </source>
</evidence>
<proteinExistence type="predicted"/>
<name>D1VVM9_9FIRM</name>
<dbReference type="AlphaFoldDB" id="D1VVM9"/>
<keyword evidence="3" id="KW-1185">Reference proteome</keyword>
<dbReference type="Gene3D" id="1.10.1200.10">
    <property type="entry name" value="ACP-like"/>
    <property type="match status" value="1"/>
</dbReference>
<feature type="domain" description="Carrier" evidence="1">
    <location>
        <begin position="1"/>
        <end position="73"/>
    </location>
</feature>
<accession>D1VVM9</accession>
<dbReference type="InterPro" id="IPR036736">
    <property type="entry name" value="ACP-like_sf"/>
</dbReference>
<dbReference type="Proteomes" id="UP000005711">
    <property type="component" value="Unassembled WGS sequence"/>
</dbReference>
<evidence type="ECO:0000313" key="3">
    <source>
        <dbReference type="Proteomes" id="UP000005711"/>
    </source>
</evidence>
<dbReference type="PROSITE" id="PS50075">
    <property type="entry name" value="CARRIER"/>
    <property type="match status" value="1"/>
</dbReference>
<protein>
    <recommendedName>
        <fullName evidence="1">Carrier domain-containing protein</fullName>
    </recommendedName>
</protein>
<evidence type="ECO:0000259" key="1">
    <source>
        <dbReference type="PROSITE" id="PS50075"/>
    </source>
</evidence>
<dbReference type="RefSeq" id="WP_004826138.1">
    <property type="nucleotide sequence ID" value="NZ_ADDO01000064.1"/>
</dbReference>
<dbReference type="EMBL" id="ADDO01000064">
    <property type="protein sequence ID" value="EFA89374.1"/>
    <property type="molecule type" value="Genomic_DNA"/>
</dbReference>
<reference evidence="2 3" key="1">
    <citation type="submission" date="2009-12" db="EMBL/GenBank/DDBJ databases">
        <title>Genome Sequence of Peptoniphilus lacrimalis 315-B.</title>
        <authorList>
            <person name="Durkin A.S."/>
            <person name="Madupu R."/>
            <person name="Torralba M."/>
            <person name="Methe B."/>
            <person name="Sutton G."/>
            <person name="Strausberg R.L."/>
            <person name="Nelson K.E."/>
        </authorList>
    </citation>
    <scope>NUCLEOTIDE SEQUENCE [LARGE SCALE GENOMIC DNA]</scope>
    <source>
        <strain evidence="2 3">315-B</strain>
    </source>
</reference>